<keyword evidence="3 5" id="KW-1133">Transmembrane helix</keyword>
<feature type="domain" description="Methylamine utilisation protein MauE" evidence="6">
    <location>
        <begin position="11"/>
        <end position="136"/>
    </location>
</feature>
<evidence type="ECO:0000256" key="5">
    <source>
        <dbReference type="SAM" id="Phobius"/>
    </source>
</evidence>
<feature type="transmembrane region" description="Helical" evidence="5">
    <location>
        <begin position="78"/>
        <end position="100"/>
    </location>
</feature>
<keyword evidence="8" id="KW-1185">Reference proteome</keyword>
<evidence type="ECO:0000259" key="6">
    <source>
        <dbReference type="Pfam" id="PF07291"/>
    </source>
</evidence>
<name>A0ABT6WTG8_9ACTN</name>
<dbReference type="RefSeq" id="WP_282764058.1">
    <property type="nucleotide sequence ID" value="NZ_JASCTH010000023.1"/>
</dbReference>
<feature type="transmembrane region" description="Helical" evidence="5">
    <location>
        <begin position="121"/>
        <end position="141"/>
    </location>
</feature>
<evidence type="ECO:0000256" key="4">
    <source>
        <dbReference type="ARBA" id="ARBA00023136"/>
    </source>
</evidence>
<protein>
    <recommendedName>
        <fullName evidence="6">Methylamine utilisation protein MauE domain-containing protein</fullName>
    </recommendedName>
</protein>
<dbReference type="Pfam" id="PF07291">
    <property type="entry name" value="MauE"/>
    <property type="match status" value="1"/>
</dbReference>
<evidence type="ECO:0000256" key="3">
    <source>
        <dbReference type="ARBA" id="ARBA00022989"/>
    </source>
</evidence>
<feature type="transmembrane region" description="Helical" evidence="5">
    <location>
        <begin position="153"/>
        <end position="173"/>
    </location>
</feature>
<accession>A0ABT6WTG8</accession>
<evidence type="ECO:0000313" key="7">
    <source>
        <dbReference type="EMBL" id="MDI6103052.1"/>
    </source>
</evidence>
<gene>
    <name evidence="7" type="ORF">QLQ12_31000</name>
</gene>
<keyword evidence="2 5" id="KW-0812">Transmembrane</keyword>
<dbReference type="EMBL" id="JASCTH010000023">
    <property type="protein sequence ID" value="MDI6103052.1"/>
    <property type="molecule type" value="Genomic_DNA"/>
</dbReference>
<evidence type="ECO:0000256" key="2">
    <source>
        <dbReference type="ARBA" id="ARBA00022692"/>
    </source>
</evidence>
<sequence length="182" mass="18657">MSLPEIVLADLGLAGAALLLIAAVRRWTGAAVRLPEALARHRVLPGAAAGFGWFAEVAEVVAGATVVVAWLAGWPAGMRAGSAGMSVMYALFAVYLTAVLRRNGRVPCLCLDRDTTVSGATIMRAVALSLASSALALGLAAPPHTLLDRLVHLPGAALVALLLVVLVEVTGALRAAQPRVGR</sequence>
<feature type="transmembrane region" description="Helical" evidence="5">
    <location>
        <begin position="6"/>
        <end position="24"/>
    </location>
</feature>
<evidence type="ECO:0000256" key="1">
    <source>
        <dbReference type="ARBA" id="ARBA00004141"/>
    </source>
</evidence>
<feature type="transmembrane region" description="Helical" evidence="5">
    <location>
        <begin position="44"/>
        <end position="72"/>
    </location>
</feature>
<organism evidence="7 8">
    <name type="scientific">Actinoplanes sandaracinus</name>
    <dbReference type="NCBI Taxonomy" id="3045177"/>
    <lineage>
        <taxon>Bacteria</taxon>
        <taxon>Bacillati</taxon>
        <taxon>Actinomycetota</taxon>
        <taxon>Actinomycetes</taxon>
        <taxon>Micromonosporales</taxon>
        <taxon>Micromonosporaceae</taxon>
        <taxon>Actinoplanes</taxon>
    </lineage>
</organism>
<reference evidence="7 8" key="1">
    <citation type="submission" date="2023-05" db="EMBL/GenBank/DDBJ databases">
        <title>Actinoplanes sp. NEAU-A12 genome sequencing.</title>
        <authorList>
            <person name="Wang Z.-S."/>
        </authorList>
    </citation>
    <scope>NUCLEOTIDE SEQUENCE [LARGE SCALE GENOMIC DNA]</scope>
    <source>
        <strain evidence="7 8">NEAU-A12</strain>
    </source>
</reference>
<keyword evidence="4 5" id="KW-0472">Membrane</keyword>
<dbReference type="Proteomes" id="UP001241758">
    <property type="component" value="Unassembled WGS sequence"/>
</dbReference>
<comment type="subcellular location">
    <subcellularLocation>
        <location evidence="1">Membrane</location>
        <topology evidence="1">Multi-pass membrane protein</topology>
    </subcellularLocation>
</comment>
<evidence type="ECO:0000313" key="8">
    <source>
        <dbReference type="Proteomes" id="UP001241758"/>
    </source>
</evidence>
<dbReference type="InterPro" id="IPR009908">
    <property type="entry name" value="Methylamine_util_MauE"/>
</dbReference>
<proteinExistence type="predicted"/>
<comment type="caution">
    <text evidence="7">The sequence shown here is derived from an EMBL/GenBank/DDBJ whole genome shotgun (WGS) entry which is preliminary data.</text>
</comment>